<name>A0A934PPU9_9FLAO</name>
<dbReference type="Proteomes" id="UP000609172">
    <property type="component" value="Unassembled WGS sequence"/>
</dbReference>
<dbReference type="EMBL" id="JAEHFV010000005">
    <property type="protein sequence ID" value="MBK0370714.1"/>
    <property type="molecule type" value="Genomic_DNA"/>
</dbReference>
<reference evidence="1" key="1">
    <citation type="submission" date="2020-12" db="EMBL/GenBank/DDBJ databases">
        <title>Bacterial novel species Flavobacterium sp. SE-1-e isolated from soil.</title>
        <authorList>
            <person name="Jung H.-Y."/>
        </authorList>
    </citation>
    <scope>NUCLEOTIDE SEQUENCE</scope>
    <source>
        <strain evidence="1">SE-1-e</strain>
    </source>
</reference>
<evidence type="ECO:0000313" key="2">
    <source>
        <dbReference type="Proteomes" id="UP000609172"/>
    </source>
</evidence>
<organism evidence="1 2">
    <name type="scientific">Flavobacterium agrisoli</name>
    <dbReference type="NCBI Taxonomy" id="2793066"/>
    <lineage>
        <taxon>Bacteria</taxon>
        <taxon>Pseudomonadati</taxon>
        <taxon>Bacteroidota</taxon>
        <taxon>Flavobacteriia</taxon>
        <taxon>Flavobacteriales</taxon>
        <taxon>Flavobacteriaceae</taxon>
        <taxon>Flavobacterium</taxon>
    </lineage>
</organism>
<dbReference type="Pfam" id="PF19666">
    <property type="entry name" value="DUF6169"/>
    <property type="match status" value="1"/>
</dbReference>
<accession>A0A934PPU9</accession>
<comment type="caution">
    <text evidence="1">The sequence shown here is derived from an EMBL/GenBank/DDBJ whole genome shotgun (WGS) entry which is preliminary data.</text>
</comment>
<dbReference type="RefSeq" id="WP_200106845.1">
    <property type="nucleotide sequence ID" value="NZ_JAEHFV010000005.1"/>
</dbReference>
<gene>
    <name evidence="1" type="ORF">I5M07_12835</name>
</gene>
<proteinExistence type="predicted"/>
<dbReference type="InterPro" id="IPR046167">
    <property type="entry name" value="DUF6169"/>
</dbReference>
<protein>
    <submittedName>
        <fullName evidence="1">Uncharacterized protein</fullName>
    </submittedName>
</protein>
<dbReference type="AlphaFoldDB" id="A0A934PPU9"/>
<keyword evidence="2" id="KW-1185">Reference proteome</keyword>
<sequence>METYSWIESKNYCFEFITESFDVYWVNFKQKEEHFTDFCSDCRDIYEIEIRREKGNKRIAKDDKIKNTVLKILEEVMSNRCHSVVYICDNSDGKAECRELLFEKYYEEIEEHSKIEKYVRSLCDENLSECCSLSFIADKNCENYEENMSDFMCEHIDVEE</sequence>
<evidence type="ECO:0000313" key="1">
    <source>
        <dbReference type="EMBL" id="MBK0370714.1"/>
    </source>
</evidence>